<proteinExistence type="predicted"/>
<feature type="compositionally biased region" description="Acidic residues" evidence="1">
    <location>
        <begin position="58"/>
        <end position="72"/>
    </location>
</feature>
<dbReference type="AlphaFoldDB" id="A0AAV7RKT8"/>
<evidence type="ECO:0000313" key="2">
    <source>
        <dbReference type="EMBL" id="KAJ1151603.1"/>
    </source>
</evidence>
<reference evidence="2" key="1">
    <citation type="journal article" date="2022" name="bioRxiv">
        <title>Sequencing and chromosome-scale assembly of the giantPleurodeles waltlgenome.</title>
        <authorList>
            <person name="Brown T."/>
            <person name="Elewa A."/>
            <person name="Iarovenko S."/>
            <person name="Subramanian E."/>
            <person name="Araus A.J."/>
            <person name="Petzold A."/>
            <person name="Susuki M."/>
            <person name="Suzuki K.-i.T."/>
            <person name="Hayashi T."/>
            <person name="Toyoda A."/>
            <person name="Oliveira C."/>
            <person name="Osipova E."/>
            <person name="Leigh N.D."/>
            <person name="Simon A."/>
            <person name="Yun M.H."/>
        </authorList>
    </citation>
    <scope>NUCLEOTIDE SEQUENCE</scope>
    <source>
        <strain evidence="2">20211129_DDA</strain>
        <tissue evidence="2">Liver</tissue>
    </source>
</reference>
<organism evidence="2 3">
    <name type="scientific">Pleurodeles waltl</name>
    <name type="common">Iberian ribbed newt</name>
    <dbReference type="NCBI Taxonomy" id="8319"/>
    <lineage>
        <taxon>Eukaryota</taxon>
        <taxon>Metazoa</taxon>
        <taxon>Chordata</taxon>
        <taxon>Craniata</taxon>
        <taxon>Vertebrata</taxon>
        <taxon>Euteleostomi</taxon>
        <taxon>Amphibia</taxon>
        <taxon>Batrachia</taxon>
        <taxon>Caudata</taxon>
        <taxon>Salamandroidea</taxon>
        <taxon>Salamandridae</taxon>
        <taxon>Pleurodelinae</taxon>
        <taxon>Pleurodeles</taxon>
    </lineage>
</organism>
<evidence type="ECO:0000313" key="3">
    <source>
        <dbReference type="Proteomes" id="UP001066276"/>
    </source>
</evidence>
<name>A0AAV7RKT8_PLEWA</name>
<gene>
    <name evidence="2" type="ORF">NDU88_004383</name>
</gene>
<comment type="caution">
    <text evidence="2">The sequence shown here is derived from an EMBL/GenBank/DDBJ whole genome shotgun (WGS) entry which is preliminary data.</text>
</comment>
<feature type="compositionally biased region" description="Low complexity" evidence="1">
    <location>
        <begin position="1"/>
        <end position="17"/>
    </location>
</feature>
<feature type="compositionally biased region" description="Basic and acidic residues" evidence="1">
    <location>
        <begin position="18"/>
        <end position="57"/>
    </location>
</feature>
<sequence length="102" mass="11566">MVSSPGGTTESSTPGTSEVRDLRKKEETRRRVNTDWRRRANVTRDEKEDGRETKARGEEEESQEEVEEEDSLQGEVKSDCRHAAELEKSLRNAECGNVTCPI</sequence>
<dbReference type="Proteomes" id="UP001066276">
    <property type="component" value="Chromosome 5"/>
</dbReference>
<evidence type="ECO:0000256" key="1">
    <source>
        <dbReference type="SAM" id="MobiDB-lite"/>
    </source>
</evidence>
<protein>
    <submittedName>
        <fullName evidence="2">Uncharacterized protein</fullName>
    </submittedName>
</protein>
<dbReference type="EMBL" id="JANPWB010000009">
    <property type="protein sequence ID" value="KAJ1151603.1"/>
    <property type="molecule type" value="Genomic_DNA"/>
</dbReference>
<accession>A0AAV7RKT8</accession>
<feature type="region of interest" description="Disordered" evidence="1">
    <location>
        <begin position="1"/>
        <end position="77"/>
    </location>
</feature>
<keyword evidence="3" id="KW-1185">Reference proteome</keyword>